<sequence>MGKPSKTVEEKFQTKLKNLKRDTSIVESKGKIKVRNKIIFTYSTKSVNYTKKRYYSEKKDDIAEEGFTVKILLSHENLNLLNGNLINPPFGAKRVIETLRGFTGTVYEHITIGYYENRINANQLFLTKELYETMLLIDKEEGKDKKVRVEERLAPFISSIFSITVPTTVAKRDLGLLLKEIIASGEITQQDIVTLSNSLKSGDNNQVVIQKQINKQVEWLIETIETIIEEQELNTEKAKNFGSQLFGFNRSDISGPEHLMELILSKYGQYTLFGVPALLNTNKYVTHNSLSRSQFDIILITHLVDIEVVELKRPDQFVLEYDNSRGKFHPSKDLSIAIAQAERYISAVSKDNDDEYIIDGKKIRSFINEKIGDTLFVESVRPTALIIIGSWASITKDYSKLNLETRQKVSKAEYDENGLRTYKELKNSFRNIKLMNYSELLEHARTRLQLMKKEEVNEQTSN</sequence>
<dbReference type="RefSeq" id="WP_138722141.1">
    <property type="nucleotide sequence ID" value="NZ_SSHJ02000005.1"/>
</dbReference>
<evidence type="ECO:0000313" key="2">
    <source>
        <dbReference type="EMBL" id="MFN0254993.1"/>
    </source>
</evidence>
<gene>
    <name evidence="2" type="ORF">E6A44_005375</name>
</gene>
<dbReference type="InterPro" id="IPR025359">
    <property type="entry name" value="SduA_C"/>
</dbReference>
<feature type="domain" description="Shedu protein SduA C-terminal" evidence="1">
    <location>
        <begin position="276"/>
        <end position="405"/>
    </location>
</feature>
<dbReference type="Pfam" id="PF14082">
    <property type="entry name" value="SduA_C"/>
    <property type="match status" value="1"/>
</dbReference>
<organism evidence="2 3">
    <name type="scientific">Pedobacter ureilyticus</name>
    <dbReference type="NCBI Taxonomy" id="1393051"/>
    <lineage>
        <taxon>Bacteria</taxon>
        <taxon>Pseudomonadati</taxon>
        <taxon>Bacteroidota</taxon>
        <taxon>Sphingobacteriia</taxon>
        <taxon>Sphingobacteriales</taxon>
        <taxon>Sphingobacteriaceae</taxon>
        <taxon>Pedobacter</taxon>
    </lineage>
</organism>
<dbReference type="EMBL" id="SSHJ02000005">
    <property type="protein sequence ID" value="MFN0254993.1"/>
    <property type="molecule type" value="Genomic_DNA"/>
</dbReference>
<accession>A0ABW9J5E2</accession>
<dbReference type="Proteomes" id="UP001517247">
    <property type="component" value="Unassembled WGS sequence"/>
</dbReference>
<comment type="caution">
    <text evidence="2">The sequence shown here is derived from an EMBL/GenBank/DDBJ whole genome shotgun (WGS) entry which is preliminary data.</text>
</comment>
<protein>
    <submittedName>
        <fullName evidence="2">Shedu anti-phage system protein SduA domain-containing protein</fullName>
    </submittedName>
</protein>
<proteinExistence type="predicted"/>
<keyword evidence="3" id="KW-1185">Reference proteome</keyword>
<evidence type="ECO:0000313" key="3">
    <source>
        <dbReference type="Proteomes" id="UP001517247"/>
    </source>
</evidence>
<name>A0ABW9J5E2_9SPHI</name>
<evidence type="ECO:0000259" key="1">
    <source>
        <dbReference type="Pfam" id="PF14082"/>
    </source>
</evidence>
<reference evidence="2 3" key="1">
    <citation type="submission" date="2024-12" db="EMBL/GenBank/DDBJ databases">
        <authorList>
            <person name="Hu S."/>
        </authorList>
    </citation>
    <scope>NUCLEOTIDE SEQUENCE [LARGE SCALE GENOMIC DNA]</scope>
    <source>
        <strain evidence="2 3">THG-T11</strain>
    </source>
</reference>